<reference evidence="1 2" key="1">
    <citation type="journal article" date="2022" name="Nat. Microbiol.">
        <title>The microbiome of a bacterivorous marine choanoflagellate contains a resource-demanding obligate bacterial associate.</title>
        <authorList>
            <person name="Needham D.M."/>
            <person name="Poirier C."/>
            <person name="Bachy C."/>
            <person name="George E.E."/>
            <person name="Wilken S."/>
            <person name="Yung C.C.M."/>
            <person name="Limardo A.J."/>
            <person name="Morando M."/>
            <person name="Sudek L."/>
            <person name="Malmstrom R.R."/>
            <person name="Keeling P.J."/>
            <person name="Santoro A.E."/>
            <person name="Worden A.Z."/>
        </authorList>
    </citation>
    <scope>NUCLEOTIDE SEQUENCE [LARGE SCALE GENOMIC DNA]</scope>
    <source>
        <strain evidence="1 2">Comchoano-1</strain>
    </source>
</reference>
<dbReference type="PANTHER" id="PTHR45661:SF3">
    <property type="entry name" value="IG-LIKE DOMAIN-CONTAINING PROTEIN"/>
    <property type="match status" value="1"/>
</dbReference>
<dbReference type="InterPro" id="IPR053139">
    <property type="entry name" value="Surface_bspA-like"/>
</dbReference>
<sequence>MEKIELRKVHHTDGNTYYLHAGVLRGFEFGYRCTAVDLPKVIKRIAPNVFKDCKALVSVIMSHEVLSIGWNAFLGCANLSVLQLSSQLAKINHAAFAGCTKLTDIMLPSSVSYIGMRAFYGCSSLSRVCITNDHSTYVLPHAFTGCSKVKFVLQLV</sequence>
<accession>A0ABY5DK53</accession>
<dbReference type="SUPFAM" id="SSF52058">
    <property type="entry name" value="L domain-like"/>
    <property type="match status" value="1"/>
</dbReference>
<keyword evidence="2" id="KW-1185">Reference proteome</keyword>
<gene>
    <name evidence="1" type="ORF">MMH89_03065</name>
</gene>
<proteinExistence type="predicted"/>
<protein>
    <submittedName>
        <fullName evidence="1">Leucine-rich repeat domain-containing protein</fullName>
    </submittedName>
</protein>
<organism evidence="1 2">
    <name type="scientific">Candidatus Comchoanobacter bicostacola</name>
    <dbReference type="NCBI Taxonomy" id="2919598"/>
    <lineage>
        <taxon>Bacteria</taxon>
        <taxon>Pseudomonadati</taxon>
        <taxon>Pseudomonadota</taxon>
        <taxon>Gammaproteobacteria</taxon>
        <taxon>Candidatus Comchoanobacterales</taxon>
        <taxon>Candidatus Comchoanobacteraceae</taxon>
        <taxon>Candidatus Comchoanobacter</taxon>
    </lineage>
</organism>
<dbReference type="PANTHER" id="PTHR45661">
    <property type="entry name" value="SURFACE ANTIGEN"/>
    <property type="match status" value="1"/>
</dbReference>
<evidence type="ECO:0000313" key="1">
    <source>
        <dbReference type="EMBL" id="UTC24202.1"/>
    </source>
</evidence>
<dbReference type="RefSeq" id="WP_258567986.1">
    <property type="nucleotide sequence ID" value="NZ_CP092900.1"/>
</dbReference>
<dbReference type="Proteomes" id="UP001055955">
    <property type="component" value="Chromosome"/>
</dbReference>
<dbReference type="Pfam" id="PF13306">
    <property type="entry name" value="LRR_5"/>
    <property type="match status" value="1"/>
</dbReference>
<dbReference type="EMBL" id="CP092900">
    <property type="protein sequence ID" value="UTC24202.1"/>
    <property type="molecule type" value="Genomic_DNA"/>
</dbReference>
<evidence type="ECO:0000313" key="2">
    <source>
        <dbReference type="Proteomes" id="UP001055955"/>
    </source>
</evidence>
<dbReference type="InterPro" id="IPR032675">
    <property type="entry name" value="LRR_dom_sf"/>
</dbReference>
<dbReference type="InterPro" id="IPR026906">
    <property type="entry name" value="LRR_5"/>
</dbReference>
<name>A0ABY5DK53_9GAMM</name>
<dbReference type="Gene3D" id="3.80.10.10">
    <property type="entry name" value="Ribonuclease Inhibitor"/>
    <property type="match status" value="1"/>
</dbReference>